<reference evidence="6 7" key="1">
    <citation type="submission" date="2016-09" db="EMBL/GenBank/DDBJ databases">
        <title>Acidihalobacter prosperus V6 (DSM14174).</title>
        <authorList>
            <person name="Khaleque H.N."/>
            <person name="Ramsay J.P."/>
            <person name="Murphy R.J.T."/>
            <person name="Kaksonen A.H."/>
            <person name="Boxall N.J."/>
            <person name="Watkin E.L.J."/>
        </authorList>
    </citation>
    <scope>NUCLEOTIDE SEQUENCE [LARGE SCALE GENOMIC DNA]</scope>
    <source>
        <strain evidence="6 7">V6</strain>
    </source>
</reference>
<dbReference type="SUPFAM" id="SSF55073">
    <property type="entry name" value="Nucleotide cyclase"/>
    <property type="match status" value="1"/>
</dbReference>
<dbReference type="Gene3D" id="3.30.70.270">
    <property type="match status" value="1"/>
</dbReference>
<keyword evidence="4" id="KW-0175">Coiled coil</keyword>
<dbReference type="PANTHER" id="PTHR45138:SF9">
    <property type="entry name" value="DIGUANYLATE CYCLASE DGCM-RELATED"/>
    <property type="match status" value="1"/>
</dbReference>
<dbReference type="NCBIfam" id="TIGR00254">
    <property type="entry name" value="GGDEF"/>
    <property type="match status" value="1"/>
</dbReference>
<dbReference type="PROSITE" id="PS50887">
    <property type="entry name" value="GGDEF"/>
    <property type="match status" value="1"/>
</dbReference>
<dbReference type="CDD" id="cd01949">
    <property type="entry name" value="GGDEF"/>
    <property type="match status" value="1"/>
</dbReference>
<dbReference type="InterPro" id="IPR029787">
    <property type="entry name" value="Nucleotide_cyclase"/>
</dbReference>
<accession>A0A1D8K6C8</accession>
<evidence type="ECO:0000256" key="1">
    <source>
        <dbReference type="ARBA" id="ARBA00001946"/>
    </source>
</evidence>
<evidence type="ECO:0000313" key="7">
    <source>
        <dbReference type="Proteomes" id="UP000095342"/>
    </source>
</evidence>
<comment type="cofactor">
    <cofactor evidence="1">
        <name>Mg(2+)</name>
        <dbReference type="ChEBI" id="CHEBI:18420"/>
    </cofactor>
</comment>
<dbReference type="PANTHER" id="PTHR45138">
    <property type="entry name" value="REGULATORY COMPONENTS OF SENSORY TRANSDUCTION SYSTEM"/>
    <property type="match status" value="1"/>
</dbReference>
<dbReference type="InterPro" id="IPR043128">
    <property type="entry name" value="Rev_trsase/Diguanyl_cyclase"/>
</dbReference>
<dbReference type="InterPro" id="IPR050469">
    <property type="entry name" value="Diguanylate_Cyclase"/>
</dbReference>
<feature type="coiled-coil region" evidence="4">
    <location>
        <begin position="309"/>
        <end position="336"/>
    </location>
</feature>
<name>A0A1D8K6C8_9GAMM</name>
<dbReference type="RefSeq" id="WP_070072082.1">
    <property type="nucleotide sequence ID" value="NZ_CP017448.1"/>
</dbReference>
<dbReference type="FunFam" id="3.30.70.270:FF:000001">
    <property type="entry name" value="Diguanylate cyclase domain protein"/>
    <property type="match status" value="1"/>
</dbReference>
<dbReference type="AlphaFoldDB" id="A0A1D8K6C8"/>
<feature type="domain" description="GGDEF" evidence="5">
    <location>
        <begin position="367"/>
        <end position="497"/>
    </location>
</feature>
<evidence type="ECO:0000256" key="4">
    <source>
        <dbReference type="SAM" id="Coils"/>
    </source>
</evidence>
<evidence type="ECO:0000313" key="6">
    <source>
        <dbReference type="EMBL" id="AOV16490.1"/>
    </source>
</evidence>
<gene>
    <name evidence="6" type="ORF">BJI67_04860</name>
</gene>
<organism evidence="6 7">
    <name type="scientific">Acidihalobacter aeolianus</name>
    <dbReference type="NCBI Taxonomy" id="2792603"/>
    <lineage>
        <taxon>Bacteria</taxon>
        <taxon>Pseudomonadati</taxon>
        <taxon>Pseudomonadota</taxon>
        <taxon>Gammaproteobacteria</taxon>
        <taxon>Chromatiales</taxon>
        <taxon>Ectothiorhodospiraceae</taxon>
        <taxon>Acidihalobacter</taxon>
    </lineage>
</organism>
<dbReference type="Pfam" id="PF00990">
    <property type="entry name" value="GGDEF"/>
    <property type="match status" value="1"/>
</dbReference>
<dbReference type="GO" id="GO:0052621">
    <property type="term" value="F:diguanylate cyclase activity"/>
    <property type="evidence" value="ECO:0007669"/>
    <property type="project" value="UniProtKB-EC"/>
</dbReference>
<proteinExistence type="predicted"/>
<keyword evidence="7" id="KW-1185">Reference proteome</keyword>
<sequence>MANGDGNGGLSGEVVNDDGYRERYRQLVQEFDAAEAEWKRDRAVGMQLLANMILRLSGAHPDLAGVLKSFGDALQAGRFEADAASLSSMIETLPIVPGPAAAETGDIGSLVRAVVSLEALTDSHSTLPGELHDLQDIERALKQMELEVGERLRQLRTSLETLAVSIYEAKGWPRQLDTEREEQRSQFAAGDRTVDADKLAGLLGRGFQCVEQERNEIRCFLADLIDRLDVLERTFGEGNDRRRDLLRQAGEVNRQIESSVRDLMTESQVATDFDSLRAAIDARLHNLTDDLLTLRGLGDDMLHQSDVDAAKLTERLKVLEVERDQLSRRLEQTYSEARVDSLTALPNRRAIDERLEEEVARVRRSGGDFSIALVDVDHFKQINDRYGHASGDRALQIIARLLSVQLRRSDVVGRWGGEEFLFLFPGASAETAREVVDRVRRGLCEAPTHFKGERVSLSASFGIATWEGEADTSAALMQRADEALYAAKQAGRNALRG</sequence>
<evidence type="ECO:0000256" key="2">
    <source>
        <dbReference type="ARBA" id="ARBA00012528"/>
    </source>
</evidence>
<dbReference type="SMART" id="SM00267">
    <property type="entry name" value="GGDEF"/>
    <property type="match status" value="1"/>
</dbReference>
<dbReference type="EMBL" id="CP017448">
    <property type="protein sequence ID" value="AOV16490.1"/>
    <property type="molecule type" value="Genomic_DNA"/>
</dbReference>
<evidence type="ECO:0000256" key="3">
    <source>
        <dbReference type="ARBA" id="ARBA00034247"/>
    </source>
</evidence>
<evidence type="ECO:0000259" key="5">
    <source>
        <dbReference type="PROSITE" id="PS50887"/>
    </source>
</evidence>
<dbReference type="KEGG" id="aaeo:BJI67_04860"/>
<protein>
    <recommendedName>
        <fullName evidence="2">diguanylate cyclase</fullName>
        <ecNumber evidence="2">2.7.7.65</ecNumber>
    </recommendedName>
</protein>
<dbReference type="EC" id="2.7.7.65" evidence="2"/>
<dbReference type="InterPro" id="IPR000160">
    <property type="entry name" value="GGDEF_dom"/>
</dbReference>
<dbReference type="Proteomes" id="UP000095342">
    <property type="component" value="Chromosome"/>
</dbReference>
<comment type="catalytic activity">
    <reaction evidence="3">
        <text>2 GTP = 3',3'-c-di-GMP + 2 diphosphate</text>
        <dbReference type="Rhea" id="RHEA:24898"/>
        <dbReference type="ChEBI" id="CHEBI:33019"/>
        <dbReference type="ChEBI" id="CHEBI:37565"/>
        <dbReference type="ChEBI" id="CHEBI:58805"/>
        <dbReference type="EC" id="2.7.7.65"/>
    </reaction>
</comment>